<dbReference type="SUPFAM" id="SSF49764">
    <property type="entry name" value="HSP20-like chaperones"/>
    <property type="match status" value="1"/>
</dbReference>
<dbReference type="Pfam" id="PF00011">
    <property type="entry name" value="HSP20"/>
    <property type="match status" value="1"/>
</dbReference>
<dbReference type="CDD" id="cd06464">
    <property type="entry name" value="ACD_sHsps-like"/>
    <property type="match status" value="1"/>
</dbReference>
<feature type="region of interest" description="Disordered" evidence="4">
    <location>
        <begin position="71"/>
        <end position="233"/>
    </location>
</feature>
<evidence type="ECO:0000256" key="1">
    <source>
        <dbReference type="ARBA" id="ARBA00023016"/>
    </source>
</evidence>
<dbReference type="HOGENOM" id="CLU_046737_0_0_1"/>
<proteinExistence type="inferred from homology"/>
<evidence type="ECO:0000256" key="3">
    <source>
        <dbReference type="RuleBase" id="RU003616"/>
    </source>
</evidence>
<protein>
    <submittedName>
        <fullName evidence="6">Putative hsp20-like protein</fullName>
    </submittedName>
</protein>
<dbReference type="InterPro" id="IPR008978">
    <property type="entry name" value="HSP20-like_chaperone"/>
</dbReference>
<dbReference type="RefSeq" id="XP_007914712.1">
    <property type="nucleotide sequence ID" value="XM_007916521.1"/>
</dbReference>
<dbReference type="KEGG" id="tmn:UCRPA7_3971"/>
<evidence type="ECO:0000256" key="4">
    <source>
        <dbReference type="SAM" id="MobiDB-lite"/>
    </source>
</evidence>
<feature type="compositionally biased region" description="Basic residues" evidence="4">
    <location>
        <begin position="162"/>
        <end position="171"/>
    </location>
</feature>
<dbReference type="OrthoDB" id="5511210at2759"/>
<gene>
    <name evidence="6" type="ORF">UCRPA7_3971</name>
</gene>
<dbReference type="GeneID" id="19324373"/>
<dbReference type="AlphaFoldDB" id="R8BMG1"/>
<comment type="similarity">
    <text evidence="2 3">Belongs to the small heat shock protein (HSP20) family.</text>
</comment>
<feature type="compositionally biased region" description="Basic residues" evidence="4">
    <location>
        <begin position="85"/>
        <end position="94"/>
    </location>
</feature>
<evidence type="ECO:0000313" key="6">
    <source>
        <dbReference type="EMBL" id="EOO00568.1"/>
    </source>
</evidence>
<evidence type="ECO:0000259" key="5">
    <source>
        <dbReference type="PROSITE" id="PS01031"/>
    </source>
</evidence>
<keyword evidence="1" id="KW-0346">Stress response</keyword>
<dbReference type="PANTHER" id="PTHR11527">
    <property type="entry name" value="HEAT-SHOCK PROTEIN 20 FAMILY MEMBER"/>
    <property type="match status" value="1"/>
</dbReference>
<dbReference type="InterPro" id="IPR031107">
    <property type="entry name" value="Small_HSP"/>
</dbReference>
<keyword evidence="7" id="KW-1185">Reference proteome</keyword>
<dbReference type="InterPro" id="IPR002068">
    <property type="entry name" value="A-crystallin/Hsp20_dom"/>
</dbReference>
<dbReference type="eggNOG" id="KOG0710">
    <property type="taxonomic scope" value="Eukaryota"/>
</dbReference>
<dbReference type="Gene3D" id="2.60.40.790">
    <property type="match status" value="1"/>
</dbReference>
<dbReference type="EMBL" id="KB933070">
    <property type="protein sequence ID" value="EOO00568.1"/>
    <property type="molecule type" value="Genomic_DNA"/>
</dbReference>
<feature type="compositionally biased region" description="Basic and acidic residues" evidence="4">
    <location>
        <begin position="137"/>
        <end position="149"/>
    </location>
</feature>
<sequence>MAWNGPPNFNHASVPFWDFMAALDPSHARGAGVDHTGPEFPGMNFGPGFPFGPGGFEGWGRRRGGGPWRHWGGEDWAEGPWGRRGSCRGRRFRRGFPGGAPGSGDEEQPPQYTDEERAAATGGEENDKEMGGMSGNEKQDSPATLRDETADPPEEIPDPREHRRGHHHGRHGGGPGRRGRGGFGFRGEHPHGPPHHGPGFGPGPFGRGPHHHHGPPPPPPFGGPHGPHGAGFPFDFTPLIQAFASHPYAQQVREYLERAQNATGNDTTNDRAAAENEESNDSSDEDVESFAPPVDIFETATSWVLHVAVPGAKKQDVGVNWDADKSVLGVSGVVYRPGDEAFLQGLVSGERRVGLFARDVRLPPEGSETKDEVDSEGIAAKMEDGVLVVTVPKVEKEWTEVRKVDIE</sequence>
<evidence type="ECO:0000256" key="2">
    <source>
        <dbReference type="PROSITE-ProRule" id="PRU00285"/>
    </source>
</evidence>
<dbReference type="Proteomes" id="UP000014074">
    <property type="component" value="Unassembled WGS sequence"/>
</dbReference>
<organism evidence="6 7">
    <name type="scientific">Phaeoacremonium minimum (strain UCR-PA7)</name>
    <name type="common">Esca disease fungus</name>
    <name type="synonym">Togninia minima</name>
    <dbReference type="NCBI Taxonomy" id="1286976"/>
    <lineage>
        <taxon>Eukaryota</taxon>
        <taxon>Fungi</taxon>
        <taxon>Dikarya</taxon>
        <taxon>Ascomycota</taxon>
        <taxon>Pezizomycotina</taxon>
        <taxon>Sordariomycetes</taxon>
        <taxon>Sordariomycetidae</taxon>
        <taxon>Togniniales</taxon>
        <taxon>Togniniaceae</taxon>
        <taxon>Phaeoacremonium</taxon>
    </lineage>
</organism>
<reference evidence="7" key="1">
    <citation type="journal article" date="2013" name="Genome Announc.">
        <title>Draft genome sequence of the ascomycete Phaeoacremonium aleophilum strain UCR-PA7, a causal agent of the esca disease complex in grapevines.</title>
        <authorList>
            <person name="Blanco-Ulate B."/>
            <person name="Rolshausen P."/>
            <person name="Cantu D."/>
        </authorList>
    </citation>
    <scope>NUCLEOTIDE SEQUENCE [LARGE SCALE GENOMIC DNA]</scope>
    <source>
        <strain evidence="7">UCR-PA7</strain>
    </source>
</reference>
<evidence type="ECO:0000313" key="7">
    <source>
        <dbReference type="Proteomes" id="UP000014074"/>
    </source>
</evidence>
<feature type="domain" description="SHSP" evidence="5">
    <location>
        <begin position="285"/>
        <end position="407"/>
    </location>
</feature>
<accession>R8BMG1</accession>
<feature type="compositionally biased region" description="Acidic residues" evidence="4">
    <location>
        <begin position="275"/>
        <end position="288"/>
    </location>
</feature>
<feature type="compositionally biased region" description="Gly residues" evidence="4">
    <location>
        <begin position="172"/>
        <end position="185"/>
    </location>
</feature>
<feature type="region of interest" description="Disordered" evidence="4">
    <location>
        <begin position="262"/>
        <end position="289"/>
    </location>
</feature>
<name>R8BMG1_PHAM7</name>
<dbReference type="PROSITE" id="PS01031">
    <property type="entry name" value="SHSP"/>
    <property type="match status" value="1"/>
</dbReference>